<dbReference type="InParanoid" id="E3MQ24"/>
<keyword evidence="2" id="KW-0732">Signal</keyword>
<evidence type="ECO:0000256" key="2">
    <source>
        <dbReference type="SAM" id="SignalP"/>
    </source>
</evidence>
<gene>
    <name evidence="3" type="ORF">CRE_11158</name>
</gene>
<organism evidence="4">
    <name type="scientific">Caenorhabditis remanei</name>
    <name type="common">Caenorhabditis vulgaris</name>
    <dbReference type="NCBI Taxonomy" id="31234"/>
    <lineage>
        <taxon>Eukaryota</taxon>
        <taxon>Metazoa</taxon>
        <taxon>Ecdysozoa</taxon>
        <taxon>Nematoda</taxon>
        <taxon>Chromadorea</taxon>
        <taxon>Rhabditida</taxon>
        <taxon>Rhabditina</taxon>
        <taxon>Rhabditomorpha</taxon>
        <taxon>Rhabditoidea</taxon>
        <taxon>Rhabditidae</taxon>
        <taxon>Peloderinae</taxon>
        <taxon>Caenorhabditis</taxon>
    </lineage>
</organism>
<evidence type="ECO:0000313" key="3">
    <source>
        <dbReference type="EMBL" id="EFP06848.1"/>
    </source>
</evidence>
<dbReference type="Proteomes" id="UP000008281">
    <property type="component" value="Unassembled WGS sequence"/>
</dbReference>
<sequence>MYLLLLYIFSQIFYVQADSSYSKLCYGGKVEHLPMGCEEVIGYPLVIEDFHYELTRDTVAGRKLASIKRVNNGIILRKNYFTQFSVMRSLQYLAASPSDGPLLKFEHNPFVSSFEFADLRIINGTMPLVSFWNDNFPIQMRKNSTAFQNFRDFLDTAGHHIDPCSPDYFDLRIGEESMHLRSTAHINHYGISEVPSNHWHLVIAGSLGALALVIIIDTMWYAGFQRWWEDRLFELELEKETKEYRESIQKWEMTEFQRKVKERVEEQEEDLREMAGKEAPNIKMYGKEIWNDILDMGA</sequence>
<keyword evidence="4" id="KW-1185">Reference proteome</keyword>
<evidence type="ECO:0000313" key="4">
    <source>
        <dbReference type="Proteomes" id="UP000008281"/>
    </source>
</evidence>
<dbReference type="HOGENOM" id="CLU_934613_0_0_1"/>
<feature type="chain" id="PRO_5003175366" description="Receptor L-domain domain-containing protein" evidence="2">
    <location>
        <begin position="18"/>
        <end position="298"/>
    </location>
</feature>
<accession>E3MQ24</accession>
<name>E3MQ24_CAERE</name>
<proteinExistence type="predicted"/>
<dbReference type="FunCoup" id="E3MQ24">
    <property type="interactions" value="479"/>
</dbReference>
<evidence type="ECO:0000256" key="1">
    <source>
        <dbReference type="SAM" id="Phobius"/>
    </source>
</evidence>
<feature type="signal peptide" evidence="2">
    <location>
        <begin position="1"/>
        <end position="17"/>
    </location>
</feature>
<dbReference type="eggNOG" id="ENOG502THSN">
    <property type="taxonomic scope" value="Eukaryota"/>
</dbReference>
<dbReference type="EMBL" id="DS268465">
    <property type="protein sequence ID" value="EFP06848.1"/>
    <property type="molecule type" value="Genomic_DNA"/>
</dbReference>
<dbReference type="AlphaFoldDB" id="E3MQ24"/>
<keyword evidence="1" id="KW-1133">Transmembrane helix</keyword>
<keyword evidence="1" id="KW-0812">Transmembrane</keyword>
<keyword evidence="1" id="KW-0472">Membrane</keyword>
<evidence type="ECO:0008006" key="5">
    <source>
        <dbReference type="Google" id="ProtNLM"/>
    </source>
</evidence>
<dbReference type="OrthoDB" id="5870521at2759"/>
<feature type="transmembrane region" description="Helical" evidence="1">
    <location>
        <begin position="199"/>
        <end position="222"/>
    </location>
</feature>
<reference evidence="3" key="1">
    <citation type="submission" date="2007-07" db="EMBL/GenBank/DDBJ databases">
        <title>PCAP assembly of the Caenorhabditis remanei genome.</title>
        <authorList>
            <consortium name="The Caenorhabditis remanei Sequencing Consortium"/>
            <person name="Wilson R.K."/>
        </authorList>
    </citation>
    <scope>NUCLEOTIDE SEQUENCE [LARGE SCALE GENOMIC DNA]</scope>
    <source>
        <strain evidence="3">PB4641</strain>
    </source>
</reference>
<protein>
    <recommendedName>
        <fullName evidence="5">Receptor L-domain domain-containing protein</fullName>
    </recommendedName>
</protein>